<name>A0A0V1DJX0_TRIPS</name>
<protein>
    <submittedName>
        <fullName evidence="1">Uncharacterized protein</fullName>
    </submittedName>
</protein>
<evidence type="ECO:0000313" key="1">
    <source>
        <dbReference type="EMBL" id="KRY61920.1"/>
    </source>
</evidence>
<proteinExistence type="predicted"/>
<organism evidence="1 2">
    <name type="scientific">Trichinella pseudospiralis</name>
    <name type="common">Parasitic roundworm</name>
    <dbReference type="NCBI Taxonomy" id="6337"/>
    <lineage>
        <taxon>Eukaryota</taxon>
        <taxon>Metazoa</taxon>
        <taxon>Ecdysozoa</taxon>
        <taxon>Nematoda</taxon>
        <taxon>Enoplea</taxon>
        <taxon>Dorylaimia</taxon>
        <taxon>Trichinellida</taxon>
        <taxon>Trichinellidae</taxon>
        <taxon>Trichinella</taxon>
    </lineage>
</organism>
<sequence>MLNGQHHERSIKIASTYRISTQKKSHLPLLFSCFASWCP</sequence>
<dbReference type="AlphaFoldDB" id="A0A0V1DJX0"/>
<accession>A0A0V1DJX0</accession>
<dbReference type="EMBL" id="JYDR01002926">
    <property type="protein sequence ID" value="KRY61920.1"/>
    <property type="molecule type" value="Genomic_DNA"/>
</dbReference>
<evidence type="ECO:0000313" key="2">
    <source>
        <dbReference type="Proteomes" id="UP000054632"/>
    </source>
</evidence>
<reference evidence="1 2" key="1">
    <citation type="submission" date="2015-01" db="EMBL/GenBank/DDBJ databases">
        <title>Evolution of Trichinella species and genotypes.</title>
        <authorList>
            <person name="Korhonen P.K."/>
            <person name="Edoardo P."/>
            <person name="Giuseppe L.R."/>
            <person name="Gasser R.B."/>
        </authorList>
    </citation>
    <scope>NUCLEOTIDE SEQUENCE [LARGE SCALE GENOMIC DNA]</scope>
    <source>
        <strain evidence="1">ISS13</strain>
    </source>
</reference>
<dbReference type="Proteomes" id="UP000054632">
    <property type="component" value="Unassembled WGS sequence"/>
</dbReference>
<comment type="caution">
    <text evidence="1">The sequence shown here is derived from an EMBL/GenBank/DDBJ whole genome shotgun (WGS) entry which is preliminary data.</text>
</comment>
<gene>
    <name evidence="1" type="ORF">T4A_2004</name>
</gene>